<gene>
    <name evidence="11" type="primary">aristaless</name>
</gene>
<evidence type="ECO:0000256" key="8">
    <source>
        <dbReference type="SAM" id="MobiDB-lite"/>
    </source>
</evidence>
<dbReference type="PROSITE" id="PS50071">
    <property type="entry name" value="HOMEOBOX_2"/>
    <property type="match status" value="1"/>
</dbReference>
<dbReference type="EMBL" id="HG794496">
    <property type="protein sequence ID" value="CDK60408.1"/>
    <property type="molecule type" value="mRNA"/>
</dbReference>
<dbReference type="PANTHER" id="PTHR24329">
    <property type="entry name" value="HOMEOBOX PROTEIN ARISTALESS"/>
    <property type="match status" value="1"/>
</dbReference>
<evidence type="ECO:0000256" key="3">
    <source>
        <dbReference type="ARBA" id="ARBA00023125"/>
    </source>
</evidence>
<feature type="domain" description="Homeobox" evidence="9">
    <location>
        <begin position="123"/>
        <end position="183"/>
    </location>
</feature>
<dbReference type="PROSITE" id="PS50803">
    <property type="entry name" value="OAR"/>
    <property type="match status" value="1"/>
</dbReference>
<keyword evidence="5 6" id="KW-0539">Nucleus</keyword>
<evidence type="ECO:0000256" key="7">
    <source>
        <dbReference type="RuleBase" id="RU000682"/>
    </source>
</evidence>
<feature type="region of interest" description="Disordered" evidence="8">
    <location>
        <begin position="45"/>
        <end position="122"/>
    </location>
</feature>
<evidence type="ECO:0000259" key="9">
    <source>
        <dbReference type="PROSITE" id="PS50071"/>
    </source>
</evidence>
<feature type="compositionally biased region" description="Basic and acidic residues" evidence="8">
    <location>
        <begin position="67"/>
        <end position="93"/>
    </location>
</feature>
<evidence type="ECO:0000256" key="1">
    <source>
        <dbReference type="ARBA" id="ARBA00004123"/>
    </source>
</evidence>
<keyword evidence="2" id="KW-0217">Developmental protein</keyword>
<dbReference type="SMR" id="X5JA36"/>
<dbReference type="FunFam" id="1.10.10.60:FF:000102">
    <property type="entry name" value="Aristaless related homeobox"/>
    <property type="match status" value="1"/>
</dbReference>
<dbReference type="GO" id="GO:0005634">
    <property type="term" value="C:nucleus"/>
    <property type="evidence" value="ECO:0007669"/>
    <property type="project" value="UniProtKB-SubCell"/>
</dbReference>
<evidence type="ECO:0000259" key="10">
    <source>
        <dbReference type="PROSITE" id="PS50803"/>
    </source>
</evidence>
<reference evidence="11" key="1">
    <citation type="journal article" date="2014" name="Dev. Genes Evol.">
        <title>Expression of arthropod distal limb-patterning genes in the onychophoran Euperipatoides kanangrensis.</title>
        <authorList>
            <person name="Oliveira M.B."/>
            <person name="Liedholm S.E."/>
            <person name="Lopez J.E."/>
            <person name="Lochte A.A."/>
            <person name="Pazio M."/>
            <person name="Martin J.P."/>
            <person name="Morch P.R."/>
            <person name="Salakka S."/>
            <person name="York J."/>
            <person name="Yoshimoto A."/>
            <person name="Janssen R."/>
        </authorList>
    </citation>
    <scope>NUCLEOTIDE SEQUENCE</scope>
    <source>
        <tissue evidence="11">Embryonic</tissue>
    </source>
</reference>
<feature type="compositionally biased region" description="Polar residues" evidence="8">
    <location>
        <begin position="94"/>
        <end position="112"/>
    </location>
</feature>
<evidence type="ECO:0000256" key="2">
    <source>
        <dbReference type="ARBA" id="ARBA00022473"/>
    </source>
</evidence>
<dbReference type="InterPro" id="IPR017970">
    <property type="entry name" value="Homeobox_CS"/>
</dbReference>
<dbReference type="InterPro" id="IPR001356">
    <property type="entry name" value="HD"/>
</dbReference>
<dbReference type="PROSITE" id="PS00027">
    <property type="entry name" value="HOMEOBOX_1"/>
    <property type="match status" value="1"/>
</dbReference>
<feature type="region of interest" description="Disordered" evidence="8">
    <location>
        <begin position="304"/>
        <end position="325"/>
    </location>
</feature>
<accession>X5JA36</accession>
<evidence type="ECO:0000313" key="11">
    <source>
        <dbReference type="EMBL" id="CDK60408.1"/>
    </source>
</evidence>
<dbReference type="PANTHER" id="PTHR24329:SF543">
    <property type="entry name" value="FI01017P-RELATED"/>
    <property type="match status" value="1"/>
</dbReference>
<dbReference type="GO" id="GO:0000981">
    <property type="term" value="F:DNA-binding transcription factor activity, RNA polymerase II-specific"/>
    <property type="evidence" value="ECO:0007669"/>
    <property type="project" value="InterPro"/>
</dbReference>
<dbReference type="SMART" id="SM00389">
    <property type="entry name" value="HOX"/>
    <property type="match status" value="1"/>
</dbReference>
<dbReference type="GO" id="GO:0000977">
    <property type="term" value="F:RNA polymerase II transcription regulatory region sequence-specific DNA binding"/>
    <property type="evidence" value="ECO:0007669"/>
    <property type="project" value="TreeGrafter"/>
</dbReference>
<feature type="domain" description="OAR" evidence="10">
    <location>
        <begin position="325"/>
        <end position="338"/>
    </location>
</feature>
<name>X5JA36_9BILA</name>
<dbReference type="InterPro" id="IPR050649">
    <property type="entry name" value="Paired_Homeobox_TFs"/>
</dbReference>
<dbReference type="SUPFAM" id="SSF46689">
    <property type="entry name" value="Homeodomain-like"/>
    <property type="match status" value="1"/>
</dbReference>
<evidence type="ECO:0000256" key="4">
    <source>
        <dbReference type="ARBA" id="ARBA00023155"/>
    </source>
</evidence>
<dbReference type="Gene3D" id="1.10.10.60">
    <property type="entry name" value="Homeodomain-like"/>
    <property type="match status" value="1"/>
</dbReference>
<evidence type="ECO:0000256" key="6">
    <source>
        <dbReference type="PROSITE-ProRule" id="PRU00108"/>
    </source>
</evidence>
<proteinExistence type="evidence at transcript level"/>
<dbReference type="Pfam" id="PF03826">
    <property type="entry name" value="OAR"/>
    <property type="match status" value="1"/>
</dbReference>
<keyword evidence="4 6" id="KW-0371">Homeobox</keyword>
<sequence length="352" mass="39548">MLNDRPSSYYEEARLELERAGVALSGLDSAHFDDTLGKLRDRETIGMHPGNFSAYSVKMAPEAPSNMDREKHFDLKLDKEDKNKDSESKENAKSNKNGSLENEENLSISGSSEGDLEDFGGKRKQRRYRTTFTSYQLEELEKAFARTHYPDVFTREELAMRVDLTEARVQVWFQNRRAKWRKQEKVGPQSHPYTSYPSSLSTGPNIHSPYSTLGYLRKPYEPGYLTIPRLPLPYSSPSNLFSSGLVPPPAIRSMPGMTSLNRSPIIPNPGLTPFPGSFQSLLANLSRPKLPEVTSDFQTILANLSKPSNTSQPAAPSTDTDRRSSSIAALRMKAKEHTVRMELMRKNGDVIS</sequence>
<evidence type="ECO:0000256" key="5">
    <source>
        <dbReference type="ARBA" id="ARBA00023242"/>
    </source>
</evidence>
<dbReference type="AlphaFoldDB" id="X5JA36"/>
<dbReference type="Pfam" id="PF00046">
    <property type="entry name" value="Homeodomain"/>
    <property type="match status" value="1"/>
</dbReference>
<comment type="subcellular location">
    <subcellularLocation>
        <location evidence="1 6 7">Nucleus</location>
    </subcellularLocation>
</comment>
<dbReference type="InterPro" id="IPR009057">
    <property type="entry name" value="Homeodomain-like_sf"/>
</dbReference>
<organism evidence="11">
    <name type="scientific">Euperipatoides kanangrensis</name>
    <dbReference type="NCBI Taxonomy" id="488523"/>
    <lineage>
        <taxon>Eukaryota</taxon>
        <taxon>Metazoa</taxon>
        <taxon>Ecdysozoa</taxon>
        <taxon>Onychophora</taxon>
        <taxon>Udeonychophora</taxon>
        <taxon>Euonychophora</taxon>
        <taxon>Peripatopsidae</taxon>
        <taxon>Euperipatoides</taxon>
    </lineage>
</organism>
<feature type="DNA-binding region" description="Homeobox" evidence="6">
    <location>
        <begin position="125"/>
        <end position="184"/>
    </location>
</feature>
<dbReference type="InterPro" id="IPR003654">
    <property type="entry name" value="OAR_dom"/>
</dbReference>
<protein>
    <submittedName>
        <fullName evidence="11">Aristaless</fullName>
    </submittedName>
</protein>
<dbReference type="CDD" id="cd00086">
    <property type="entry name" value="homeodomain"/>
    <property type="match status" value="1"/>
</dbReference>
<feature type="compositionally biased region" description="Polar residues" evidence="8">
    <location>
        <begin position="304"/>
        <end position="318"/>
    </location>
</feature>
<keyword evidence="3 6" id="KW-0238">DNA-binding</keyword>